<evidence type="ECO:0000259" key="1">
    <source>
        <dbReference type="Pfam" id="PF07969"/>
    </source>
</evidence>
<dbReference type="Pfam" id="PF07969">
    <property type="entry name" value="Amidohydro_3"/>
    <property type="match status" value="1"/>
</dbReference>
<dbReference type="InterPro" id="IPR011059">
    <property type="entry name" value="Metal-dep_hydrolase_composite"/>
</dbReference>
<reference evidence="2 3" key="1">
    <citation type="submission" date="2023-07" db="EMBL/GenBank/DDBJ databases">
        <title>Sorghum-associated microbial communities from plants grown in Nebraska, USA.</title>
        <authorList>
            <person name="Schachtman D."/>
        </authorList>
    </citation>
    <scope>NUCLEOTIDE SEQUENCE [LARGE SCALE GENOMIC DNA]</scope>
    <source>
        <strain evidence="2 3">4249</strain>
    </source>
</reference>
<dbReference type="EMBL" id="JAVDWU010000007">
    <property type="protein sequence ID" value="MDR7151414.1"/>
    <property type="molecule type" value="Genomic_DNA"/>
</dbReference>
<dbReference type="InterPro" id="IPR032466">
    <property type="entry name" value="Metal_Hydrolase"/>
</dbReference>
<dbReference type="NCBIfam" id="NF005748">
    <property type="entry name" value="PRK07572.1"/>
    <property type="match status" value="1"/>
</dbReference>
<sequence>MLDLLITHATLPDGRTDMSVAVQDGRIAEVAQGLQAPARETLDAEGQLLTPPFCDPHFHMDATLSYGLPRVNQSGTLLEGIALWGELKPLLTEEALVERALVYGDWAVAKGLLAIRSHVDTSDPSLRPVRAMLEAKKRMAPYIDLQLVAFPQDGVLRSPGGLDNLRRALDLGVDVVGGIPHFERTMADGAASVKLLCELAAERGLPVDMHCDESDDPLSRHIETLAFETQRLGLQGRVNGSHLTSMHSMDNYYVSKLIPLIAEAGVSAVANPLINITLQGRHDTYPKRRGMTRVPELMAAGVTVAFGHDCVMDPWYSLGSGDMLEVAHMGLHVAQMTSQAGMRQCFEAVTTNAARVMGLAGYGIEAGSDASFVLLQARDPVEAIRLRASRLKVWRKGKLLAQTAPASARLNLPGRGDSIAFRSDRQPAAAANKGAPK</sequence>
<dbReference type="EC" id="3.5.4.1" evidence="2"/>
<accession>A0ABU1WQ43</accession>
<dbReference type="InterPro" id="IPR013108">
    <property type="entry name" value="Amidohydro_3"/>
</dbReference>
<dbReference type="CDD" id="cd01293">
    <property type="entry name" value="Bact_CD"/>
    <property type="match status" value="1"/>
</dbReference>
<name>A0ABU1WQ43_9BURK</name>
<dbReference type="PANTHER" id="PTHR32027:SF0">
    <property type="entry name" value="CYTOSINE DEAMINASE"/>
    <property type="match status" value="1"/>
</dbReference>
<dbReference type="Gene3D" id="2.30.40.10">
    <property type="entry name" value="Urease, subunit C, domain 1"/>
    <property type="match status" value="1"/>
</dbReference>
<dbReference type="PANTHER" id="PTHR32027">
    <property type="entry name" value="CYTOSINE DEAMINASE"/>
    <property type="match status" value="1"/>
</dbReference>
<evidence type="ECO:0000313" key="2">
    <source>
        <dbReference type="EMBL" id="MDR7151414.1"/>
    </source>
</evidence>
<dbReference type="GO" id="GO:0004131">
    <property type="term" value="F:cytosine deaminase activity"/>
    <property type="evidence" value="ECO:0007669"/>
    <property type="project" value="UniProtKB-EC"/>
</dbReference>
<proteinExistence type="predicted"/>
<dbReference type="InterPro" id="IPR052349">
    <property type="entry name" value="Metallo-hydrolase_Enzymes"/>
</dbReference>
<keyword evidence="3" id="KW-1185">Reference proteome</keyword>
<dbReference type="SUPFAM" id="SSF51338">
    <property type="entry name" value="Composite domain of metallo-dependent hydrolases"/>
    <property type="match status" value="1"/>
</dbReference>
<keyword evidence="2" id="KW-0378">Hydrolase</keyword>
<comment type="caution">
    <text evidence="2">The sequence shown here is derived from an EMBL/GenBank/DDBJ whole genome shotgun (WGS) entry which is preliminary data.</text>
</comment>
<dbReference type="RefSeq" id="WP_310318755.1">
    <property type="nucleotide sequence ID" value="NZ_JAVDWU010000007.1"/>
</dbReference>
<protein>
    <submittedName>
        <fullName evidence="2">Cytosine deaminase</fullName>
        <ecNumber evidence="2">3.5.4.1</ecNumber>
    </submittedName>
</protein>
<feature type="domain" description="Amidohydrolase 3" evidence="1">
    <location>
        <begin position="40"/>
        <end position="399"/>
    </location>
</feature>
<dbReference type="Gene3D" id="3.20.20.140">
    <property type="entry name" value="Metal-dependent hydrolases"/>
    <property type="match status" value="1"/>
</dbReference>
<dbReference type="SUPFAM" id="SSF51556">
    <property type="entry name" value="Metallo-dependent hydrolases"/>
    <property type="match status" value="1"/>
</dbReference>
<gene>
    <name evidence="2" type="ORF">J2W49_003390</name>
</gene>
<organism evidence="2 3">
    <name type="scientific">Hydrogenophaga palleronii</name>
    <dbReference type="NCBI Taxonomy" id="65655"/>
    <lineage>
        <taxon>Bacteria</taxon>
        <taxon>Pseudomonadati</taxon>
        <taxon>Pseudomonadota</taxon>
        <taxon>Betaproteobacteria</taxon>
        <taxon>Burkholderiales</taxon>
        <taxon>Comamonadaceae</taxon>
        <taxon>Hydrogenophaga</taxon>
    </lineage>
</organism>
<dbReference type="Proteomes" id="UP001265700">
    <property type="component" value="Unassembled WGS sequence"/>
</dbReference>
<evidence type="ECO:0000313" key="3">
    <source>
        <dbReference type="Proteomes" id="UP001265700"/>
    </source>
</evidence>